<dbReference type="InterPro" id="IPR051446">
    <property type="entry name" value="HTH_trans_reg/aminotransferase"/>
</dbReference>
<dbReference type="CDD" id="cd00609">
    <property type="entry name" value="AAT_like"/>
    <property type="match status" value="1"/>
</dbReference>
<reference evidence="7 8" key="1">
    <citation type="submission" date="2016-10" db="EMBL/GenBank/DDBJ databases">
        <authorList>
            <person name="de Groot N.N."/>
        </authorList>
    </citation>
    <scope>NUCLEOTIDE SEQUENCE [LARGE SCALE GENOMIC DNA]</scope>
    <source>
        <strain evidence="7 8">DSM 29340</strain>
    </source>
</reference>
<sequence>MNTIWPQALPASRGPKYALVADIIRKSIENKSLEVGAKLPPVRDLAYRLGITPGTVARAYSILTDEGLVQAEVGRGTFVAPPMTPIVDDVWSRMSASAEGEGGDVSLFSPRLVDRGQVALLSEGLTRLAQSDPSTLLNYPTRDGARPLREAVARWLADLPLGPFDAEDVVITHGGQNGIGVIFQTVLTGPRPRILIEELTYAGFRRAGELMRADVQSVEMDEWGMVPEALDHAVRNGGAQIVCLTPEVHNPTGGHMPLERRKALVAVARRHDLQILEDDCYRVGEARVSCFRALAPERAWYVTSISKTLTPALRVGFAIAPQDRAAELRRAAEYGFFGVAQPVAELTRLLLSDARTPGVAARVRQGMAEYVRVAVNVLGRFDLVWDREVPFVWLRLPSGWRSAAFCRAAERAGVQIRSADEFALRDGLAPNAVRIAVNGQVSLDRFQDAMERLRGLLDNPPEQISV</sequence>
<dbReference type="SUPFAM" id="SSF53383">
    <property type="entry name" value="PLP-dependent transferases"/>
    <property type="match status" value="1"/>
</dbReference>
<dbReference type="Gene3D" id="3.40.640.10">
    <property type="entry name" value="Type I PLP-dependent aspartate aminotransferase-like (Major domain)"/>
    <property type="match status" value="1"/>
</dbReference>
<dbReference type="STRING" id="1227549.SAMN05444007_103215"/>
<dbReference type="InterPro" id="IPR004839">
    <property type="entry name" value="Aminotransferase_I/II_large"/>
</dbReference>
<dbReference type="InterPro" id="IPR036390">
    <property type="entry name" value="WH_DNA-bd_sf"/>
</dbReference>
<dbReference type="CDD" id="cd07377">
    <property type="entry name" value="WHTH_GntR"/>
    <property type="match status" value="1"/>
</dbReference>
<keyword evidence="4" id="KW-0238">DNA-binding</keyword>
<dbReference type="GO" id="GO:0030170">
    <property type="term" value="F:pyridoxal phosphate binding"/>
    <property type="evidence" value="ECO:0007669"/>
    <property type="project" value="InterPro"/>
</dbReference>
<dbReference type="EMBL" id="FNYD01000003">
    <property type="protein sequence ID" value="SEJ05200.1"/>
    <property type="molecule type" value="Genomic_DNA"/>
</dbReference>
<dbReference type="InterPro" id="IPR000524">
    <property type="entry name" value="Tscrpt_reg_HTH_GntR"/>
</dbReference>
<dbReference type="AlphaFoldDB" id="A0A1H6VX55"/>
<evidence type="ECO:0000256" key="5">
    <source>
        <dbReference type="ARBA" id="ARBA00023163"/>
    </source>
</evidence>
<keyword evidence="2" id="KW-0663">Pyridoxal phosphate</keyword>
<dbReference type="PANTHER" id="PTHR46577:SF1">
    <property type="entry name" value="HTH-TYPE TRANSCRIPTIONAL REGULATORY PROTEIN GABR"/>
    <property type="match status" value="1"/>
</dbReference>
<accession>A0A1H6VX55</accession>
<dbReference type="InterPro" id="IPR015424">
    <property type="entry name" value="PyrdxlP-dep_Trfase"/>
</dbReference>
<comment type="similarity">
    <text evidence="1">In the C-terminal section; belongs to the class-I pyridoxal-phosphate-dependent aminotransferase family.</text>
</comment>
<gene>
    <name evidence="7" type="ORF">SAMN05444007_103215</name>
</gene>
<dbReference type="OrthoDB" id="9804020at2"/>
<dbReference type="InterPro" id="IPR036388">
    <property type="entry name" value="WH-like_DNA-bd_sf"/>
</dbReference>
<name>A0A1H6VX55_9RHOB</name>
<dbReference type="Proteomes" id="UP000199379">
    <property type="component" value="Unassembled WGS sequence"/>
</dbReference>
<keyword evidence="3" id="KW-0805">Transcription regulation</keyword>
<dbReference type="Pfam" id="PF00392">
    <property type="entry name" value="GntR"/>
    <property type="match status" value="1"/>
</dbReference>
<dbReference type="PANTHER" id="PTHR46577">
    <property type="entry name" value="HTH-TYPE TRANSCRIPTIONAL REGULATORY PROTEIN GABR"/>
    <property type="match status" value="1"/>
</dbReference>
<keyword evidence="8" id="KW-1185">Reference proteome</keyword>
<dbReference type="SUPFAM" id="SSF46785">
    <property type="entry name" value="Winged helix' DNA-binding domain"/>
    <property type="match status" value="1"/>
</dbReference>
<evidence type="ECO:0000256" key="4">
    <source>
        <dbReference type="ARBA" id="ARBA00023125"/>
    </source>
</evidence>
<dbReference type="SMART" id="SM00345">
    <property type="entry name" value="HTH_GNTR"/>
    <property type="match status" value="1"/>
</dbReference>
<organism evidence="7 8">
    <name type="scientific">Cribrihabitans marinus</name>
    <dbReference type="NCBI Taxonomy" id="1227549"/>
    <lineage>
        <taxon>Bacteria</taxon>
        <taxon>Pseudomonadati</taxon>
        <taxon>Pseudomonadota</taxon>
        <taxon>Alphaproteobacteria</taxon>
        <taxon>Rhodobacterales</taxon>
        <taxon>Paracoccaceae</taxon>
        <taxon>Cribrihabitans</taxon>
    </lineage>
</organism>
<evidence type="ECO:0000313" key="7">
    <source>
        <dbReference type="EMBL" id="SEJ05200.1"/>
    </source>
</evidence>
<proteinExistence type="inferred from homology"/>
<protein>
    <submittedName>
        <fullName evidence="7">Transcriptional regulator, GntR family</fullName>
    </submittedName>
</protein>
<keyword evidence="5" id="KW-0804">Transcription</keyword>
<evidence type="ECO:0000259" key="6">
    <source>
        <dbReference type="PROSITE" id="PS50949"/>
    </source>
</evidence>
<feature type="domain" description="HTH gntR-type" evidence="6">
    <location>
        <begin position="14"/>
        <end position="82"/>
    </location>
</feature>
<dbReference type="InterPro" id="IPR015422">
    <property type="entry name" value="PyrdxlP-dep_Trfase_small"/>
</dbReference>
<evidence type="ECO:0000313" key="8">
    <source>
        <dbReference type="Proteomes" id="UP000199379"/>
    </source>
</evidence>
<dbReference type="Pfam" id="PF00155">
    <property type="entry name" value="Aminotran_1_2"/>
    <property type="match status" value="1"/>
</dbReference>
<dbReference type="Gene3D" id="1.10.10.10">
    <property type="entry name" value="Winged helix-like DNA-binding domain superfamily/Winged helix DNA-binding domain"/>
    <property type="match status" value="1"/>
</dbReference>
<evidence type="ECO:0000256" key="3">
    <source>
        <dbReference type="ARBA" id="ARBA00023015"/>
    </source>
</evidence>
<evidence type="ECO:0000256" key="1">
    <source>
        <dbReference type="ARBA" id="ARBA00005384"/>
    </source>
</evidence>
<dbReference type="Gene3D" id="3.90.1150.10">
    <property type="entry name" value="Aspartate Aminotransferase, domain 1"/>
    <property type="match status" value="1"/>
</dbReference>
<dbReference type="InterPro" id="IPR015421">
    <property type="entry name" value="PyrdxlP-dep_Trfase_major"/>
</dbReference>
<dbReference type="GO" id="GO:0003700">
    <property type="term" value="F:DNA-binding transcription factor activity"/>
    <property type="evidence" value="ECO:0007669"/>
    <property type="project" value="InterPro"/>
</dbReference>
<dbReference type="GO" id="GO:0003677">
    <property type="term" value="F:DNA binding"/>
    <property type="evidence" value="ECO:0007669"/>
    <property type="project" value="UniProtKB-KW"/>
</dbReference>
<dbReference type="PROSITE" id="PS50949">
    <property type="entry name" value="HTH_GNTR"/>
    <property type="match status" value="1"/>
</dbReference>
<dbReference type="RefSeq" id="WP_092363613.1">
    <property type="nucleotide sequence ID" value="NZ_BMGV01000003.1"/>
</dbReference>
<evidence type="ECO:0000256" key="2">
    <source>
        <dbReference type="ARBA" id="ARBA00022898"/>
    </source>
</evidence>